<evidence type="ECO:0000256" key="2">
    <source>
        <dbReference type="SAM" id="Phobius"/>
    </source>
</evidence>
<dbReference type="AlphaFoldDB" id="H3CT45"/>
<dbReference type="Ensembl" id="ENSTNIT00000011611.1">
    <property type="protein sequence ID" value="ENSTNIP00000011429.1"/>
    <property type="gene ID" value="ENSTNIG00000008589.1"/>
</dbReference>
<evidence type="ECO:0000313" key="5">
    <source>
        <dbReference type="Proteomes" id="UP000007303"/>
    </source>
</evidence>
<feature type="domain" description="Ig-like" evidence="3">
    <location>
        <begin position="126"/>
        <end position="218"/>
    </location>
</feature>
<feature type="transmembrane region" description="Helical" evidence="2">
    <location>
        <begin position="227"/>
        <end position="250"/>
    </location>
</feature>
<dbReference type="SMART" id="SM00409">
    <property type="entry name" value="IG"/>
    <property type="match status" value="2"/>
</dbReference>
<dbReference type="HOGENOM" id="CLU_040549_0_1_1"/>
<reference evidence="5" key="1">
    <citation type="journal article" date="2004" name="Nature">
        <title>Genome duplication in the teleost fish Tetraodon nigroviridis reveals the early vertebrate proto-karyotype.</title>
        <authorList>
            <person name="Jaillon O."/>
            <person name="Aury J.-M."/>
            <person name="Brunet F."/>
            <person name="Petit J.-L."/>
            <person name="Stange-Thomann N."/>
            <person name="Mauceli E."/>
            <person name="Bouneau L."/>
            <person name="Fischer C."/>
            <person name="Ozouf-Costaz C."/>
            <person name="Bernot A."/>
            <person name="Nicaud S."/>
            <person name="Jaffe D."/>
            <person name="Fisher S."/>
            <person name="Lutfalla G."/>
            <person name="Dossat C."/>
            <person name="Segurens B."/>
            <person name="Dasilva C."/>
            <person name="Salanoubat M."/>
            <person name="Levy M."/>
            <person name="Boudet N."/>
            <person name="Castellano S."/>
            <person name="Anthouard V."/>
            <person name="Jubin C."/>
            <person name="Castelli V."/>
            <person name="Katinka M."/>
            <person name="Vacherie B."/>
            <person name="Biemont C."/>
            <person name="Skalli Z."/>
            <person name="Cattolico L."/>
            <person name="Poulain J."/>
            <person name="De Berardinis V."/>
            <person name="Cruaud C."/>
            <person name="Duprat S."/>
            <person name="Brottier P."/>
            <person name="Coutanceau J.-P."/>
            <person name="Gouzy J."/>
            <person name="Parra G."/>
            <person name="Lardier G."/>
            <person name="Chapple C."/>
            <person name="McKernan K.J."/>
            <person name="McEwan P."/>
            <person name="Bosak S."/>
            <person name="Kellis M."/>
            <person name="Volff J.-N."/>
            <person name="Guigo R."/>
            <person name="Zody M.C."/>
            <person name="Mesirov J."/>
            <person name="Lindblad-Toh K."/>
            <person name="Birren B."/>
            <person name="Nusbaum C."/>
            <person name="Kahn D."/>
            <person name="Robinson-Rechavi M."/>
            <person name="Laudet V."/>
            <person name="Schachter V."/>
            <person name="Quetier F."/>
            <person name="Saurin W."/>
            <person name="Scarpelli C."/>
            <person name="Wincker P."/>
            <person name="Lander E.S."/>
            <person name="Weissenbach J."/>
            <person name="Roest Crollius H."/>
        </authorList>
    </citation>
    <scope>NUCLEOTIDE SEQUENCE [LARGE SCALE GENOMIC DNA]</scope>
</reference>
<organism evidence="4 5">
    <name type="scientific">Tetraodon nigroviridis</name>
    <name type="common">Spotted green pufferfish</name>
    <name type="synonym">Chelonodon nigroviridis</name>
    <dbReference type="NCBI Taxonomy" id="99883"/>
    <lineage>
        <taxon>Eukaryota</taxon>
        <taxon>Metazoa</taxon>
        <taxon>Chordata</taxon>
        <taxon>Craniata</taxon>
        <taxon>Vertebrata</taxon>
        <taxon>Euteleostomi</taxon>
        <taxon>Actinopterygii</taxon>
        <taxon>Neopterygii</taxon>
        <taxon>Teleostei</taxon>
        <taxon>Neoteleostei</taxon>
        <taxon>Acanthomorphata</taxon>
        <taxon>Eupercaria</taxon>
        <taxon>Tetraodontiformes</taxon>
        <taxon>Tetradontoidea</taxon>
        <taxon>Tetraodontidae</taxon>
        <taxon>Tetraodon</taxon>
    </lineage>
</organism>
<dbReference type="InterPro" id="IPR013106">
    <property type="entry name" value="Ig_V-set"/>
</dbReference>
<feature type="region of interest" description="Disordered" evidence="1">
    <location>
        <begin position="259"/>
        <end position="301"/>
    </location>
</feature>
<evidence type="ECO:0000313" key="4">
    <source>
        <dbReference type="Ensembl" id="ENSTNIP00000011429.1"/>
    </source>
</evidence>
<dbReference type="Gene3D" id="2.60.40.10">
    <property type="entry name" value="Immunoglobulins"/>
    <property type="match status" value="2"/>
</dbReference>
<proteinExistence type="predicted"/>
<dbReference type="SUPFAM" id="SSF48726">
    <property type="entry name" value="Immunoglobulin"/>
    <property type="match status" value="2"/>
</dbReference>
<evidence type="ECO:0000256" key="1">
    <source>
        <dbReference type="SAM" id="MobiDB-lite"/>
    </source>
</evidence>
<dbReference type="InterPro" id="IPR003598">
    <property type="entry name" value="Ig_sub2"/>
</dbReference>
<dbReference type="GeneTree" id="ENSGT00940000164937"/>
<reference evidence="4" key="3">
    <citation type="submission" date="2025-09" db="UniProtKB">
        <authorList>
            <consortium name="Ensembl"/>
        </authorList>
    </citation>
    <scope>IDENTIFICATION</scope>
</reference>
<keyword evidence="2" id="KW-0812">Transmembrane</keyword>
<feature type="compositionally biased region" description="Low complexity" evidence="1">
    <location>
        <begin position="283"/>
        <end position="301"/>
    </location>
</feature>
<dbReference type="InterPro" id="IPR003599">
    <property type="entry name" value="Ig_sub"/>
</dbReference>
<dbReference type="InterPro" id="IPR042454">
    <property type="entry name" value="CLMP"/>
</dbReference>
<dbReference type="InterPro" id="IPR013783">
    <property type="entry name" value="Ig-like_fold"/>
</dbReference>
<evidence type="ECO:0000259" key="3">
    <source>
        <dbReference type="PROSITE" id="PS50835"/>
    </source>
</evidence>
<dbReference type="Pfam" id="PF07686">
    <property type="entry name" value="V-set"/>
    <property type="match status" value="1"/>
</dbReference>
<dbReference type="GO" id="GO:0048565">
    <property type="term" value="P:digestive tract development"/>
    <property type="evidence" value="ECO:0007669"/>
    <property type="project" value="Ensembl"/>
</dbReference>
<reference evidence="4" key="2">
    <citation type="submission" date="2025-08" db="UniProtKB">
        <authorList>
            <consortium name="Ensembl"/>
        </authorList>
    </citation>
    <scope>IDENTIFICATION</scope>
</reference>
<protein>
    <recommendedName>
        <fullName evidence="3">Ig-like domain-containing protein</fullName>
    </recommendedName>
</protein>
<feature type="compositionally biased region" description="Low complexity" evidence="1">
    <location>
        <begin position="327"/>
        <end position="346"/>
    </location>
</feature>
<sequence>PRRFWVWLLINVDKTQTEMKRVVGDNATLPCHHQFWVGDDPTLDIEWLLLKPTNRVVITYFAGRVFDPNEAERGRVAFAGEYLKGDASLIISDLSLTDSGEYSCKVKTGAQYHWSTIRLIVLAVKPSKPQCWMEGKLLEGGDVKMRCKSADGSDPIRYKWERVLDKGKYVGKLPPLALIDLKNPEIVTLRNLTKDSAGVYKCTASNDVGEESCTVEVKMHYVRGMGVMAGAVVGVSFGVLLIILIIWLVFCKKEMQKYEEEETPNEIREDAEAPKAKLMKPNSLSSSRSGSSRSGTSSTQSMTVAALKHNCQGYVQTIPKTPERRSTPTSTSTTNSKTSSPPKLSPGNLTHMGATPVMIPAQTKAFQTV</sequence>
<dbReference type="GO" id="GO:0016020">
    <property type="term" value="C:membrane"/>
    <property type="evidence" value="ECO:0007669"/>
    <property type="project" value="InterPro"/>
</dbReference>
<keyword evidence="5" id="KW-1185">Reference proteome</keyword>
<accession>H3CT45</accession>
<keyword evidence="2" id="KW-0472">Membrane</keyword>
<dbReference type="PANTHER" id="PTHR44783">
    <property type="entry name" value="CXADR-LIKE MEMBRANE PROTEIN"/>
    <property type="match status" value="1"/>
</dbReference>
<keyword evidence="2" id="KW-1133">Transmembrane helix</keyword>
<dbReference type="Pfam" id="PF13895">
    <property type="entry name" value="Ig_2"/>
    <property type="match status" value="1"/>
</dbReference>
<dbReference type="GO" id="GO:0005881">
    <property type="term" value="C:cytoplasmic microtubule"/>
    <property type="evidence" value="ECO:0007669"/>
    <property type="project" value="InterPro"/>
</dbReference>
<dbReference type="InParanoid" id="H3CT45"/>
<dbReference type="GO" id="GO:0009986">
    <property type="term" value="C:cell surface"/>
    <property type="evidence" value="ECO:0007669"/>
    <property type="project" value="TreeGrafter"/>
</dbReference>
<dbReference type="PANTHER" id="PTHR44783:SF1">
    <property type="entry name" value="CXADR-LIKE MEMBRANE PROTEIN"/>
    <property type="match status" value="1"/>
</dbReference>
<dbReference type="InterPro" id="IPR007110">
    <property type="entry name" value="Ig-like_dom"/>
</dbReference>
<feature type="region of interest" description="Disordered" evidence="1">
    <location>
        <begin position="315"/>
        <end position="356"/>
    </location>
</feature>
<feature type="domain" description="Ig-like" evidence="3">
    <location>
        <begin position="1"/>
        <end position="106"/>
    </location>
</feature>
<dbReference type="SMART" id="SM00408">
    <property type="entry name" value="IGc2"/>
    <property type="match status" value="2"/>
</dbReference>
<dbReference type="CDD" id="cd00096">
    <property type="entry name" value="Ig"/>
    <property type="match status" value="1"/>
</dbReference>
<feature type="compositionally biased region" description="Basic and acidic residues" evidence="1">
    <location>
        <begin position="265"/>
        <end position="275"/>
    </location>
</feature>
<name>H3CT45_TETNG</name>
<dbReference type="InterPro" id="IPR036179">
    <property type="entry name" value="Ig-like_dom_sf"/>
</dbReference>
<dbReference type="FunCoup" id="H3CT45">
    <property type="interactions" value="520"/>
</dbReference>
<dbReference type="PROSITE" id="PS50835">
    <property type="entry name" value="IG_LIKE"/>
    <property type="match status" value="2"/>
</dbReference>
<dbReference type="OMA" id="PSKPQCW"/>
<dbReference type="Proteomes" id="UP000007303">
    <property type="component" value="Unassembled WGS sequence"/>
</dbReference>